<accession>A0A8H6Q0U0</accession>
<dbReference type="Proteomes" id="UP000662466">
    <property type="component" value="Unassembled WGS sequence"/>
</dbReference>
<keyword evidence="3" id="KW-1185">Reference proteome</keyword>
<comment type="caution">
    <text evidence="2">The sequence shown here is derived from an EMBL/GenBank/DDBJ whole genome shotgun (WGS) entry which is preliminary data.</text>
</comment>
<evidence type="ECO:0000313" key="1">
    <source>
        <dbReference type="EMBL" id="KAF7122842.1"/>
    </source>
</evidence>
<name>A0A8H6Q0U0_9EURO</name>
<sequence length="499" mass="55368">MEPAKDLLARQLPPLNHHRGTTRESVSAEKLAAEYMFPWSDFIAQILTALGSLDLHTHVSLTDPAEGEKYVVGNELGLTARIIHNICDPVAKALSVTSLSGLRFCDIQALTTSDLIPDVVVGILDCSASGQRPKMVAVGKVKPFWLVHLDDYPITLPPNRRRPLEHHMGQLVSYMREHSLKYGFLTTYSTTIFVKRTDSYRFLLSDPIDKQATHPSVRECFAGFSVLANEDPRLDEEESVTTSSLRAIHPVQASLRSSLYREVTSHETLQPSISPSGLGSFNITRESIIVGGDGIAQYAVNVVKKISGKNWKQRKAIFEVELGGVRCIAKCWAPELLRNYVAESSVYKALHAKQPQGYSMFPKLVACGQILFSSMFPDHHRPQDSSRDPKDPLGHMLILEKVDGEPLSDLWTELSSQEQQHVKEECYAAIATLRLLPVYIADAGKYNVLFSRRTQTVMMLDFETADVCDHAYPASNLLGPEMISLFGPGITAMFRSSGG</sequence>
<evidence type="ECO:0000313" key="4">
    <source>
        <dbReference type="Proteomes" id="UP000662466"/>
    </source>
</evidence>
<reference evidence="2" key="1">
    <citation type="submission" date="2020-06" db="EMBL/GenBank/DDBJ databases">
        <title>Draft genome sequences of strains closely related to Aspergillus parafelis and Aspergillus hiratsukae.</title>
        <authorList>
            <person name="Dos Santos R.A.C."/>
            <person name="Rivero-Menendez O."/>
            <person name="Steenwyk J.L."/>
            <person name="Mead M.E."/>
            <person name="Goldman G.H."/>
            <person name="Alastruey-Izquierdo A."/>
            <person name="Rokas A."/>
        </authorList>
    </citation>
    <scope>NUCLEOTIDE SEQUENCE</scope>
    <source>
        <strain evidence="1">CNM-CM5793</strain>
        <strain evidence="2">CNM-CM6106</strain>
    </source>
</reference>
<protein>
    <submittedName>
        <fullName evidence="2">Uncharacterized protein</fullName>
    </submittedName>
</protein>
<organism evidence="2 4">
    <name type="scientific">Aspergillus hiratsukae</name>
    <dbReference type="NCBI Taxonomy" id="1194566"/>
    <lineage>
        <taxon>Eukaryota</taxon>
        <taxon>Fungi</taxon>
        <taxon>Dikarya</taxon>
        <taxon>Ascomycota</taxon>
        <taxon>Pezizomycotina</taxon>
        <taxon>Eurotiomycetes</taxon>
        <taxon>Eurotiomycetidae</taxon>
        <taxon>Eurotiales</taxon>
        <taxon>Aspergillaceae</taxon>
        <taxon>Aspergillus</taxon>
        <taxon>Aspergillus subgen. Fumigati</taxon>
    </lineage>
</organism>
<evidence type="ECO:0000313" key="3">
    <source>
        <dbReference type="Proteomes" id="UP000630445"/>
    </source>
</evidence>
<dbReference type="Proteomes" id="UP000630445">
    <property type="component" value="Unassembled WGS sequence"/>
</dbReference>
<evidence type="ECO:0000313" key="2">
    <source>
        <dbReference type="EMBL" id="KAF7163506.1"/>
    </source>
</evidence>
<dbReference type="OrthoDB" id="2156052at2759"/>
<dbReference type="EMBL" id="JACBAF010002208">
    <property type="protein sequence ID" value="KAF7163506.1"/>
    <property type="molecule type" value="Genomic_DNA"/>
</dbReference>
<dbReference type="AlphaFoldDB" id="A0A8H6Q0U0"/>
<dbReference type="EMBL" id="JACBAD010002005">
    <property type="protein sequence ID" value="KAF7122842.1"/>
    <property type="molecule type" value="Genomic_DNA"/>
</dbReference>
<gene>
    <name evidence="1" type="ORF">CNMCM5793_000952</name>
    <name evidence="2" type="ORF">CNMCM6106_000410</name>
</gene>
<proteinExistence type="predicted"/>